<feature type="transmembrane region" description="Helical" evidence="2">
    <location>
        <begin position="268"/>
        <end position="287"/>
    </location>
</feature>
<organism evidence="3 4">
    <name type="scientific">Actinomycetospora aurantiaca</name>
    <dbReference type="NCBI Taxonomy" id="3129233"/>
    <lineage>
        <taxon>Bacteria</taxon>
        <taxon>Bacillati</taxon>
        <taxon>Actinomycetota</taxon>
        <taxon>Actinomycetes</taxon>
        <taxon>Pseudonocardiales</taxon>
        <taxon>Pseudonocardiaceae</taxon>
        <taxon>Actinomycetospora</taxon>
    </lineage>
</organism>
<reference evidence="3 4" key="1">
    <citation type="submission" date="2024-03" db="EMBL/GenBank/DDBJ databases">
        <title>Actinomycetospora sp. OC33-EN08, a novel actinomycete isolated from wild orchid (Aerides multiflora).</title>
        <authorList>
            <person name="Suriyachadkun C."/>
        </authorList>
    </citation>
    <scope>NUCLEOTIDE SEQUENCE [LARGE SCALE GENOMIC DNA]</scope>
    <source>
        <strain evidence="3 4">OC33-EN08</strain>
    </source>
</reference>
<feature type="compositionally biased region" description="Low complexity" evidence="1">
    <location>
        <begin position="39"/>
        <end position="52"/>
    </location>
</feature>
<feature type="transmembrane region" description="Helical" evidence="2">
    <location>
        <begin position="143"/>
        <end position="164"/>
    </location>
</feature>
<evidence type="ECO:0000313" key="4">
    <source>
        <dbReference type="Proteomes" id="UP001385809"/>
    </source>
</evidence>
<comment type="caution">
    <text evidence="3">The sequence shown here is derived from an EMBL/GenBank/DDBJ whole genome shotgun (WGS) entry which is preliminary data.</text>
</comment>
<feature type="transmembrane region" description="Helical" evidence="2">
    <location>
        <begin position="351"/>
        <end position="376"/>
    </location>
</feature>
<evidence type="ECO:0008006" key="5">
    <source>
        <dbReference type="Google" id="ProtNLM"/>
    </source>
</evidence>
<dbReference type="RefSeq" id="WP_337692864.1">
    <property type="nucleotide sequence ID" value="NZ_JBBEGN010000001.1"/>
</dbReference>
<dbReference type="EMBL" id="JBBEGN010000001">
    <property type="protein sequence ID" value="MEJ2866238.1"/>
    <property type="molecule type" value="Genomic_DNA"/>
</dbReference>
<feature type="transmembrane region" description="Helical" evidence="2">
    <location>
        <begin position="460"/>
        <end position="483"/>
    </location>
</feature>
<feature type="region of interest" description="Disordered" evidence="1">
    <location>
        <begin position="29"/>
        <end position="107"/>
    </location>
</feature>
<keyword evidence="2" id="KW-1133">Transmembrane helix</keyword>
<feature type="transmembrane region" description="Helical" evidence="2">
    <location>
        <begin position="176"/>
        <end position="194"/>
    </location>
</feature>
<evidence type="ECO:0000256" key="1">
    <source>
        <dbReference type="SAM" id="MobiDB-lite"/>
    </source>
</evidence>
<keyword evidence="2" id="KW-0812">Transmembrane</keyword>
<accession>A0ABU8MFZ0</accession>
<proteinExistence type="predicted"/>
<feature type="transmembrane region" description="Helical" evidence="2">
    <location>
        <begin position="201"/>
        <end position="222"/>
    </location>
</feature>
<protein>
    <recommendedName>
        <fullName evidence="5">Zinc ribbon domain-containing protein</fullName>
    </recommendedName>
</protein>
<feature type="transmembrane region" description="Helical" evidence="2">
    <location>
        <begin position="234"/>
        <end position="256"/>
    </location>
</feature>
<feature type="transmembrane region" description="Helical" evidence="2">
    <location>
        <begin position="429"/>
        <end position="454"/>
    </location>
</feature>
<evidence type="ECO:0000256" key="2">
    <source>
        <dbReference type="SAM" id="Phobius"/>
    </source>
</evidence>
<dbReference type="Proteomes" id="UP001385809">
    <property type="component" value="Unassembled WGS sequence"/>
</dbReference>
<sequence length="529" mass="51661">MAGSCSRCGAPRDDGWAFCRSCGAVEVPAQRRAADAADDAVPSRPRPAAVSAGPEAPVRAADRPRPTSTGGSPAHGFRVPPGRPEGEARPAPRPVPAVSPGTLHAPRVRVPLHDTPGAGVPRGPASVARPAVRVGTLREWAEAALAALTVLAVLAVPGAVLLVALGNEAAGTSPLLLVPVAVALGVGGSVDVFLGPLGGSVAVTPLLITGAAVASGAGLVVSRARPAPDVGVQAARTLMLFVIGLGAVAALGRASAEGGSITVDVPSTLLGGALWFGGALVLAIGWRRPDALPPALRPARDLLAGPVAGLGAVLGACWLGGLALVVAGALARSATLPAVPTTTSAPPVATVLLVVVLVPTALLTAFAVCLGVPLTGRGPFLEGEVGLVHLLGAGPSWWLAPLVAAVVCTLGGMVAALQATDPDDAVRRGWLLGPALAALLALAVPVTGAAVGPFVARLDLATGVVLGLAWGAVGGLLGAVIAPGLPPALRSGRLGPRVTTAGQVVGVVVVVAFLVAALAIGFAAAARVG</sequence>
<feature type="transmembrane region" description="Helical" evidence="2">
    <location>
        <begin position="307"/>
        <end position="330"/>
    </location>
</feature>
<keyword evidence="4" id="KW-1185">Reference proteome</keyword>
<keyword evidence="2" id="KW-0472">Membrane</keyword>
<feature type="transmembrane region" description="Helical" evidence="2">
    <location>
        <begin position="396"/>
        <end position="417"/>
    </location>
</feature>
<evidence type="ECO:0000313" key="3">
    <source>
        <dbReference type="EMBL" id="MEJ2866238.1"/>
    </source>
</evidence>
<name>A0ABU8MFZ0_9PSEU</name>
<feature type="transmembrane region" description="Helical" evidence="2">
    <location>
        <begin position="504"/>
        <end position="526"/>
    </location>
</feature>
<gene>
    <name evidence="3" type="ORF">WCD74_00585</name>
</gene>